<feature type="signal peptide" evidence="1">
    <location>
        <begin position="1"/>
        <end position="18"/>
    </location>
</feature>
<reference evidence="2" key="1">
    <citation type="submission" date="2020-09" db="EMBL/GenBank/DDBJ databases">
        <title>Brevundimonas sp. LVF2 isolated from a puddle in Goettingen, Germany.</title>
        <authorList>
            <person name="Friedrich I."/>
            <person name="Klassen A."/>
            <person name="Hannes N."/>
            <person name="Schneider D."/>
            <person name="Hertel R."/>
            <person name="Daniel R."/>
        </authorList>
    </citation>
    <scope>NUCLEOTIDE SEQUENCE</scope>
    <source>
        <strain evidence="2">LVF2</strain>
    </source>
</reference>
<keyword evidence="2" id="KW-0449">Lipoprotein</keyword>
<sequence length="46" mass="4416">MRKMFVLFAAAAALTTAACNTVSGVGKDTAAAGNAVTGAAEDAKGN</sequence>
<feature type="chain" id="PRO_5036708929" evidence="1">
    <location>
        <begin position="19"/>
        <end position="46"/>
    </location>
</feature>
<gene>
    <name evidence="2" type="ORF">IFJ75_15860</name>
</gene>
<evidence type="ECO:0000313" key="2">
    <source>
        <dbReference type="EMBL" id="QTC90696.1"/>
    </source>
</evidence>
<evidence type="ECO:0000313" key="3">
    <source>
        <dbReference type="Proteomes" id="UP000663918"/>
    </source>
</evidence>
<dbReference type="KEGG" id="bgoe:IFJ75_15860"/>
<protein>
    <submittedName>
        <fullName evidence="2">Entericidin A/B family lipoprotein</fullName>
    </submittedName>
</protein>
<keyword evidence="3" id="KW-1185">Reference proteome</keyword>
<dbReference type="PROSITE" id="PS51257">
    <property type="entry name" value="PROKAR_LIPOPROTEIN"/>
    <property type="match status" value="1"/>
</dbReference>
<dbReference type="AlphaFoldDB" id="A0A975C3L5"/>
<dbReference type="Proteomes" id="UP000663918">
    <property type="component" value="Chromosome"/>
</dbReference>
<accession>A0A975C3L5</accession>
<proteinExistence type="predicted"/>
<evidence type="ECO:0000256" key="1">
    <source>
        <dbReference type="SAM" id="SignalP"/>
    </source>
</evidence>
<dbReference type="EMBL" id="CP062222">
    <property type="protein sequence ID" value="QTC90696.1"/>
    <property type="molecule type" value="Genomic_DNA"/>
</dbReference>
<dbReference type="RefSeq" id="WP_207869309.1">
    <property type="nucleotide sequence ID" value="NZ_CP062222.1"/>
</dbReference>
<organism evidence="2 3">
    <name type="scientific">Brevundimonas goettingensis</name>
    <dbReference type="NCBI Taxonomy" id="2774190"/>
    <lineage>
        <taxon>Bacteria</taxon>
        <taxon>Pseudomonadati</taxon>
        <taxon>Pseudomonadota</taxon>
        <taxon>Alphaproteobacteria</taxon>
        <taxon>Caulobacterales</taxon>
        <taxon>Caulobacteraceae</taxon>
        <taxon>Brevundimonas</taxon>
    </lineage>
</organism>
<keyword evidence="1" id="KW-0732">Signal</keyword>
<name>A0A975C3L5_9CAUL</name>